<evidence type="ECO:0000256" key="3">
    <source>
        <dbReference type="ARBA" id="ARBA00023015"/>
    </source>
</evidence>
<evidence type="ECO:0000256" key="2">
    <source>
        <dbReference type="ARBA" id="ARBA00009788"/>
    </source>
</evidence>
<dbReference type="GO" id="GO:0051123">
    <property type="term" value="P:RNA polymerase II preinitiation complex assembly"/>
    <property type="evidence" value="ECO:0007669"/>
    <property type="project" value="InterPro"/>
</dbReference>
<keyword evidence="4" id="KW-0804">Transcription</keyword>
<name>A0AAE9DAI1_CAEBR</name>
<gene>
    <name evidence="9" type="ORF">L3Y34_000877</name>
    <name evidence="10" type="ORF">L5515_003736</name>
</gene>
<protein>
    <recommendedName>
        <fullName evidence="6">Transcription initiation factor TFIID subunit 11</fullName>
    </recommendedName>
</protein>
<organism evidence="9 11">
    <name type="scientific">Caenorhabditis briggsae</name>
    <dbReference type="NCBI Taxonomy" id="6238"/>
    <lineage>
        <taxon>Eukaryota</taxon>
        <taxon>Metazoa</taxon>
        <taxon>Ecdysozoa</taxon>
        <taxon>Nematoda</taxon>
        <taxon>Chromadorea</taxon>
        <taxon>Rhabditida</taxon>
        <taxon>Rhabditina</taxon>
        <taxon>Rhabditomorpha</taxon>
        <taxon>Rhabditoidea</taxon>
        <taxon>Rhabditidae</taxon>
        <taxon>Peloderinae</taxon>
        <taxon>Caenorhabditis</taxon>
    </lineage>
</organism>
<dbReference type="InterPro" id="IPR009072">
    <property type="entry name" value="Histone-fold"/>
</dbReference>
<dbReference type="PANTHER" id="PTHR13218:SF8">
    <property type="entry name" value="TRANSCRIPTION INITIATION FACTOR TFIID SUBUNIT 11"/>
    <property type="match status" value="1"/>
</dbReference>
<reference evidence="10 12" key="1">
    <citation type="submission" date="2022-04" db="EMBL/GenBank/DDBJ databases">
        <title>Chromosome-level reference genomes for two strains of Caenorhabditis briggsae: an improved platform for comparative genomics.</title>
        <authorList>
            <person name="Stevens L."/>
            <person name="Andersen E."/>
        </authorList>
    </citation>
    <scope>NUCLEOTIDE SEQUENCE [LARGE SCALE GENOMIC DNA]</scope>
    <source>
        <strain evidence="10">VX34</strain>
        <tissue evidence="10">Whole-organism</tissue>
    </source>
</reference>
<evidence type="ECO:0000256" key="1">
    <source>
        <dbReference type="ARBA" id="ARBA00004123"/>
    </source>
</evidence>
<dbReference type="EMBL" id="CP090893">
    <property type="protein sequence ID" value="ULT99905.1"/>
    <property type="molecule type" value="Genomic_DNA"/>
</dbReference>
<keyword evidence="12" id="KW-1185">Reference proteome</keyword>
<comment type="similarity">
    <text evidence="2">Belongs to the TAF11 family.</text>
</comment>
<dbReference type="InterPro" id="IPR045127">
    <property type="entry name" value="TAF11-like"/>
</dbReference>
<keyword evidence="5" id="KW-0539">Nucleus</keyword>
<evidence type="ECO:0000256" key="4">
    <source>
        <dbReference type="ARBA" id="ARBA00023163"/>
    </source>
</evidence>
<dbReference type="CDD" id="cd08048">
    <property type="entry name" value="HFD_TAF11"/>
    <property type="match status" value="1"/>
</dbReference>
<evidence type="ECO:0000313" key="12">
    <source>
        <dbReference type="Proteomes" id="UP000829354"/>
    </source>
</evidence>
<dbReference type="EMBL" id="CP092622">
    <property type="protein sequence ID" value="UMM22601.1"/>
    <property type="molecule type" value="Genomic_DNA"/>
</dbReference>
<dbReference type="Proteomes" id="UP000829354">
    <property type="component" value="Chromosome III"/>
</dbReference>
<dbReference type="AlphaFoldDB" id="A0AAE9DAI1"/>
<dbReference type="Pfam" id="PF04719">
    <property type="entry name" value="TAFII28"/>
    <property type="match status" value="1"/>
</dbReference>
<evidence type="ECO:0000313" key="11">
    <source>
        <dbReference type="Proteomes" id="UP000827892"/>
    </source>
</evidence>
<evidence type="ECO:0000256" key="5">
    <source>
        <dbReference type="ARBA" id="ARBA00023242"/>
    </source>
</evidence>
<evidence type="ECO:0000256" key="7">
    <source>
        <dbReference type="SAM" id="MobiDB-lite"/>
    </source>
</evidence>
<dbReference type="PANTHER" id="PTHR13218">
    <property type="entry name" value="TRANSCRIPTION INITIATION FACTOR TFIID SUBUNIT 11-RELATED"/>
    <property type="match status" value="1"/>
</dbReference>
<dbReference type="FunFam" id="1.10.20.10:FF:000061">
    <property type="entry name" value="TFIID subunit"/>
    <property type="match status" value="1"/>
</dbReference>
<dbReference type="InterPro" id="IPR006809">
    <property type="entry name" value="TAFII28_dom"/>
</dbReference>
<feature type="region of interest" description="Disordered" evidence="7">
    <location>
        <begin position="1"/>
        <end position="115"/>
    </location>
</feature>
<proteinExistence type="inferred from homology"/>
<dbReference type="SUPFAM" id="SSF47113">
    <property type="entry name" value="Histone-fold"/>
    <property type="match status" value="1"/>
</dbReference>
<evidence type="ECO:0000313" key="10">
    <source>
        <dbReference type="EMBL" id="UMM22601.1"/>
    </source>
</evidence>
<dbReference type="GO" id="GO:0005669">
    <property type="term" value="C:transcription factor TFIID complex"/>
    <property type="evidence" value="ECO:0007669"/>
    <property type="project" value="InterPro"/>
</dbReference>
<comment type="subcellular location">
    <subcellularLocation>
        <location evidence="1">Nucleus</location>
    </subcellularLocation>
</comment>
<dbReference type="Gene3D" id="1.10.20.10">
    <property type="entry name" value="Histone, subunit A"/>
    <property type="match status" value="1"/>
</dbReference>
<evidence type="ECO:0000259" key="8">
    <source>
        <dbReference type="Pfam" id="PF04719"/>
    </source>
</evidence>
<dbReference type="Proteomes" id="UP000827892">
    <property type="component" value="Chromosome III"/>
</dbReference>
<dbReference type="GO" id="GO:0046982">
    <property type="term" value="F:protein heterodimerization activity"/>
    <property type="evidence" value="ECO:0007669"/>
    <property type="project" value="InterPro"/>
</dbReference>
<feature type="domain" description="TAFII28-like protein" evidence="8">
    <location>
        <begin position="218"/>
        <end position="303"/>
    </location>
</feature>
<evidence type="ECO:0000313" key="9">
    <source>
        <dbReference type="EMBL" id="ULT99905.1"/>
    </source>
</evidence>
<feature type="compositionally biased region" description="Polar residues" evidence="7">
    <location>
        <begin position="72"/>
        <end position="99"/>
    </location>
</feature>
<feature type="compositionally biased region" description="Low complexity" evidence="7">
    <location>
        <begin position="100"/>
        <end position="114"/>
    </location>
</feature>
<reference evidence="9 11" key="2">
    <citation type="submission" date="2022-05" db="EMBL/GenBank/DDBJ databases">
        <title>Chromosome-level reference genomes for two strains of Caenorhabditis briggsae: an improved platform for comparative genomics.</title>
        <authorList>
            <person name="Stevens L."/>
            <person name="Andersen E.C."/>
        </authorList>
    </citation>
    <scope>NUCLEOTIDE SEQUENCE [LARGE SCALE GENOMIC DNA]</scope>
    <source>
        <strain evidence="9">QX1410_ONT</strain>
        <tissue evidence="9">Whole-organism</tissue>
    </source>
</reference>
<sequence length="319" mass="35428">MTCSHEGTDGFSRMTTKGAADDLFGGLSDSDNSDNENEVENEKSNVAILQDLEMSSEDEQTIREDSQRVELSPNQSMESVSQEDYQEQHAVSNQSENGYSSSAPTVSSSSSFSSYYNEPIATNETTKSPDRNYDTLDVGDPYLDETQQMEIDANANLVQPTKNSSYQAPQIANASMFSSRSEHKAAATRRGSSFTDKSLEQNTVDTGVKEEVIIARELLIANLTREQLDRYEAFRKSKFRRQPIKNIITEVTGSAPTETVALAISALAKMFIGEIVEEAVEIRDASNEGTKPIQPHHVNTAFKKLYQEGKLWPPYGQKY</sequence>
<evidence type="ECO:0000256" key="6">
    <source>
        <dbReference type="ARBA" id="ARBA00072882"/>
    </source>
</evidence>
<keyword evidence="3" id="KW-0805">Transcription regulation</keyword>
<accession>A0AAE9DAI1</accession>